<evidence type="ECO:0000256" key="1">
    <source>
        <dbReference type="SAM" id="Phobius"/>
    </source>
</evidence>
<evidence type="ECO:0000313" key="4">
    <source>
        <dbReference type="Proteomes" id="UP000295543"/>
    </source>
</evidence>
<dbReference type="RefSeq" id="WP_133393117.1">
    <property type="nucleotide sequence ID" value="NZ_SMTG01000002.1"/>
</dbReference>
<dbReference type="InterPro" id="IPR025746">
    <property type="entry name" value="PilX_N_dom"/>
</dbReference>
<dbReference type="Proteomes" id="UP000295543">
    <property type="component" value="Unassembled WGS sequence"/>
</dbReference>
<sequence length="157" mass="16870">MKPVSSLHSHPAGQSGAVLYVALIMLILLALIGIVAMQVASLQERMSANYQATNLAFQRAEGSARAREAGLKVSALAGETVATDIPPRNCTQAFDPDAYSGSTPHVRRMDLCFAWGAIDVPADESERTDQIFQVTAFSRDRDTLATSESVVDTVYIP</sequence>
<feature type="transmembrane region" description="Helical" evidence="1">
    <location>
        <begin position="17"/>
        <end position="37"/>
    </location>
</feature>
<comment type="caution">
    <text evidence="3">The sequence shown here is derived from an EMBL/GenBank/DDBJ whole genome shotgun (WGS) entry which is preliminary data.</text>
</comment>
<evidence type="ECO:0000259" key="2">
    <source>
        <dbReference type="Pfam" id="PF14341"/>
    </source>
</evidence>
<dbReference type="EMBL" id="SMTG01000002">
    <property type="protein sequence ID" value="TDK33704.1"/>
    <property type="molecule type" value="Genomic_DNA"/>
</dbReference>
<protein>
    <recommendedName>
        <fullName evidence="2">Type 4 fimbrial biogenesis protein PilX N-terminal domain-containing protein</fullName>
    </recommendedName>
</protein>
<dbReference type="OrthoDB" id="6026687at2"/>
<dbReference type="Pfam" id="PF14341">
    <property type="entry name" value="PilX_N"/>
    <property type="match status" value="1"/>
</dbReference>
<keyword evidence="1" id="KW-1133">Transmembrane helix</keyword>
<organism evidence="3 4">
    <name type="scientific">Luteimonas terrae</name>
    <dbReference type="NCBI Taxonomy" id="1530191"/>
    <lineage>
        <taxon>Bacteria</taxon>
        <taxon>Pseudomonadati</taxon>
        <taxon>Pseudomonadota</taxon>
        <taxon>Gammaproteobacteria</taxon>
        <taxon>Lysobacterales</taxon>
        <taxon>Lysobacteraceae</taxon>
        <taxon>Luteimonas</taxon>
    </lineage>
</organism>
<keyword evidence="1" id="KW-0472">Membrane</keyword>
<keyword evidence="4" id="KW-1185">Reference proteome</keyword>
<gene>
    <name evidence="3" type="ORF">E2F49_06850</name>
</gene>
<name>A0A4R5UEG1_9GAMM</name>
<reference evidence="3 4" key="1">
    <citation type="submission" date="2019-03" db="EMBL/GenBank/DDBJ databases">
        <title>Luteimonas zhaokaii sp.nov., isolated from the rectal contents of Plateau pika in Yushu, Qinghai Province, China.</title>
        <authorList>
            <person name="Zhang G."/>
        </authorList>
    </citation>
    <scope>NUCLEOTIDE SEQUENCE [LARGE SCALE GENOMIC DNA]</scope>
    <source>
        <strain evidence="3 4">THG-MD21</strain>
    </source>
</reference>
<evidence type="ECO:0000313" key="3">
    <source>
        <dbReference type="EMBL" id="TDK33704.1"/>
    </source>
</evidence>
<feature type="domain" description="Type 4 fimbrial biogenesis protein PilX N-terminal" evidence="2">
    <location>
        <begin position="15"/>
        <end position="63"/>
    </location>
</feature>
<dbReference type="AlphaFoldDB" id="A0A4R5UEG1"/>
<proteinExistence type="predicted"/>
<accession>A0A4R5UEG1</accession>
<keyword evidence="1" id="KW-0812">Transmembrane</keyword>